<proteinExistence type="inferred from homology"/>
<evidence type="ECO:0000256" key="11">
    <source>
        <dbReference type="ARBA" id="ARBA00029766"/>
    </source>
</evidence>
<evidence type="ECO:0000256" key="10">
    <source>
        <dbReference type="ARBA" id="ARBA00029409"/>
    </source>
</evidence>
<comment type="pathway">
    <text evidence="1">Cofactor biosynthesis; tetrahydrofolate biosynthesis; 2-amino-4-hydroxy-6-hydroxymethyl-7,8-dihydropteridine diphosphate from 7,8-dihydroneopterin triphosphate: step 4/4.</text>
</comment>
<dbReference type="PANTHER" id="PTHR43071">
    <property type="entry name" value="2-AMINO-4-HYDROXY-6-HYDROXYMETHYLDIHYDROPTERIDINE PYROPHOSPHOKINASE"/>
    <property type="match status" value="1"/>
</dbReference>
<dbReference type="PANTHER" id="PTHR43071:SF1">
    <property type="entry name" value="2-AMINO-4-HYDROXY-6-HYDROXYMETHYLDIHYDROPTERIDINE PYROPHOSPHOKINASE"/>
    <property type="match status" value="1"/>
</dbReference>
<dbReference type="InterPro" id="IPR035907">
    <property type="entry name" value="Hppk_sf"/>
</dbReference>
<dbReference type="RefSeq" id="WP_284258867.1">
    <property type="nucleotide sequence ID" value="NZ_BSOS01000073.1"/>
</dbReference>
<keyword evidence="5" id="KW-0808">Transferase</keyword>
<sequence>MILIAIGANLTGVDGSTPVETCRAAVPLLCSISGLSFVALSNWYRTAPQPRGGQPDYCNGVIRFFGEIGPVELLTRLHEIEAHFGRRRAEPNAARTLDLDIIDLNGMIRATPDPILPHPRAHQRAFVLRPILDVAPGWRHPTLRQNVATLLAELPPQGIQPWHEDPS</sequence>
<dbReference type="Pfam" id="PF01288">
    <property type="entry name" value="HPPK"/>
    <property type="match status" value="1"/>
</dbReference>
<keyword evidence="9" id="KW-0289">Folate biosynthesis</keyword>
<evidence type="ECO:0000256" key="6">
    <source>
        <dbReference type="ARBA" id="ARBA00022741"/>
    </source>
</evidence>
<dbReference type="InterPro" id="IPR000550">
    <property type="entry name" value="Hppk"/>
</dbReference>
<evidence type="ECO:0000256" key="9">
    <source>
        <dbReference type="ARBA" id="ARBA00022909"/>
    </source>
</evidence>
<dbReference type="Gene3D" id="3.30.70.560">
    <property type="entry name" value="7,8-Dihydro-6-hydroxymethylpterin-pyrophosphokinase HPPK"/>
    <property type="match status" value="1"/>
</dbReference>
<gene>
    <name evidence="14" type="ORF">GCM10010909_27180</name>
</gene>
<dbReference type="EMBL" id="BSOS01000073">
    <property type="protein sequence ID" value="GLR68037.1"/>
    <property type="molecule type" value="Genomic_DNA"/>
</dbReference>
<protein>
    <recommendedName>
        <fullName evidence="4">2-amino-4-hydroxy-6-hydroxymethyldihydropteridine pyrophosphokinase</fullName>
        <ecNumber evidence="3">2.7.6.3</ecNumber>
    </recommendedName>
    <alternativeName>
        <fullName evidence="11">6-hydroxymethyl-7,8-dihydropterin pyrophosphokinase</fullName>
    </alternativeName>
    <alternativeName>
        <fullName evidence="12">7,8-dihydro-6-hydroxymethylpterin-pyrophosphokinase</fullName>
    </alternativeName>
</protein>
<keyword evidence="6" id="KW-0547">Nucleotide-binding</keyword>
<feature type="domain" description="7,8-dihydro-6-hydroxymethylpterin-pyrophosphokinase" evidence="13">
    <location>
        <begin position="4"/>
        <end position="136"/>
    </location>
</feature>
<evidence type="ECO:0000256" key="5">
    <source>
        <dbReference type="ARBA" id="ARBA00022679"/>
    </source>
</evidence>
<dbReference type="Proteomes" id="UP001156641">
    <property type="component" value="Unassembled WGS sequence"/>
</dbReference>
<accession>A0ABQ6A9R3</accession>
<dbReference type="EC" id="2.7.6.3" evidence="3"/>
<evidence type="ECO:0000313" key="15">
    <source>
        <dbReference type="Proteomes" id="UP001156641"/>
    </source>
</evidence>
<evidence type="ECO:0000256" key="7">
    <source>
        <dbReference type="ARBA" id="ARBA00022777"/>
    </source>
</evidence>
<organism evidence="14 15">
    <name type="scientific">Acidocella aquatica</name>
    <dbReference type="NCBI Taxonomy" id="1922313"/>
    <lineage>
        <taxon>Bacteria</taxon>
        <taxon>Pseudomonadati</taxon>
        <taxon>Pseudomonadota</taxon>
        <taxon>Alphaproteobacteria</taxon>
        <taxon>Acetobacterales</taxon>
        <taxon>Acidocellaceae</taxon>
        <taxon>Acidocella</taxon>
    </lineage>
</organism>
<keyword evidence="15" id="KW-1185">Reference proteome</keyword>
<keyword evidence="8" id="KW-0067">ATP-binding</keyword>
<evidence type="ECO:0000313" key="14">
    <source>
        <dbReference type="EMBL" id="GLR68037.1"/>
    </source>
</evidence>
<comment type="function">
    <text evidence="10">Catalyzes the transfer of pyrophosphate from adenosine triphosphate (ATP) to 6-hydroxymethyl-7,8-dihydropterin, an enzymatic step in folate biosynthesis pathway.</text>
</comment>
<evidence type="ECO:0000256" key="1">
    <source>
        <dbReference type="ARBA" id="ARBA00005051"/>
    </source>
</evidence>
<keyword evidence="7" id="KW-0418">Kinase</keyword>
<evidence type="ECO:0000259" key="13">
    <source>
        <dbReference type="Pfam" id="PF01288"/>
    </source>
</evidence>
<reference evidence="15" key="1">
    <citation type="journal article" date="2019" name="Int. J. Syst. Evol. Microbiol.">
        <title>The Global Catalogue of Microorganisms (GCM) 10K type strain sequencing project: providing services to taxonomists for standard genome sequencing and annotation.</title>
        <authorList>
            <consortium name="The Broad Institute Genomics Platform"/>
            <consortium name="The Broad Institute Genome Sequencing Center for Infectious Disease"/>
            <person name="Wu L."/>
            <person name="Ma J."/>
        </authorList>
    </citation>
    <scope>NUCLEOTIDE SEQUENCE [LARGE SCALE GENOMIC DNA]</scope>
    <source>
        <strain evidence="15">NBRC 112502</strain>
    </source>
</reference>
<evidence type="ECO:0000256" key="8">
    <source>
        <dbReference type="ARBA" id="ARBA00022840"/>
    </source>
</evidence>
<comment type="similarity">
    <text evidence="2">Belongs to the HPPK family.</text>
</comment>
<evidence type="ECO:0000256" key="4">
    <source>
        <dbReference type="ARBA" id="ARBA00016218"/>
    </source>
</evidence>
<dbReference type="CDD" id="cd00483">
    <property type="entry name" value="HPPK"/>
    <property type="match status" value="1"/>
</dbReference>
<dbReference type="SUPFAM" id="SSF55083">
    <property type="entry name" value="6-hydroxymethyl-7,8-dihydropterin pyrophosphokinase, HPPK"/>
    <property type="match status" value="1"/>
</dbReference>
<evidence type="ECO:0000256" key="2">
    <source>
        <dbReference type="ARBA" id="ARBA00005810"/>
    </source>
</evidence>
<evidence type="ECO:0000256" key="12">
    <source>
        <dbReference type="ARBA" id="ARBA00033413"/>
    </source>
</evidence>
<evidence type="ECO:0000256" key="3">
    <source>
        <dbReference type="ARBA" id="ARBA00013253"/>
    </source>
</evidence>
<name>A0ABQ6A9R3_9PROT</name>
<dbReference type="NCBIfam" id="TIGR01498">
    <property type="entry name" value="folK"/>
    <property type="match status" value="1"/>
</dbReference>
<comment type="caution">
    <text evidence="14">The sequence shown here is derived from an EMBL/GenBank/DDBJ whole genome shotgun (WGS) entry which is preliminary data.</text>
</comment>